<keyword evidence="2" id="KW-0472">Membrane</keyword>
<keyword evidence="2" id="KW-1133">Transmembrane helix</keyword>
<name>A0A9W8M6B0_9FUNG</name>
<evidence type="ECO:0000256" key="2">
    <source>
        <dbReference type="SAM" id="Phobius"/>
    </source>
</evidence>
<accession>A0A9W8M6B0</accession>
<feature type="compositionally biased region" description="Low complexity" evidence="1">
    <location>
        <begin position="150"/>
        <end position="159"/>
    </location>
</feature>
<reference evidence="3" key="1">
    <citation type="submission" date="2022-07" db="EMBL/GenBank/DDBJ databases">
        <title>Phylogenomic reconstructions and comparative analyses of Kickxellomycotina fungi.</title>
        <authorList>
            <person name="Reynolds N.K."/>
            <person name="Stajich J.E."/>
            <person name="Barry K."/>
            <person name="Grigoriev I.V."/>
            <person name="Crous P."/>
            <person name="Smith M.E."/>
        </authorList>
    </citation>
    <scope>NUCLEOTIDE SEQUENCE</scope>
    <source>
        <strain evidence="3">RSA 476</strain>
    </source>
</reference>
<dbReference type="Proteomes" id="UP001140074">
    <property type="component" value="Unassembled WGS sequence"/>
</dbReference>
<evidence type="ECO:0000313" key="4">
    <source>
        <dbReference type="Proteomes" id="UP001140074"/>
    </source>
</evidence>
<keyword evidence="2" id="KW-0812">Transmembrane</keyword>
<dbReference type="EMBL" id="JANBUY010000038">
    <property type="protein sequence ID" value="KAJ2866432.1"/>
    <property type="molecule type" value="Genomic_DNA"/>
</dbReference>
<proteinExistence type="predicted"/>
<feature type="compositionally biased region" description="Low complexity" evidence="1">
    <location>
        <begin position="174"/>
        <end position="201"/>
    </location>
</feature>
<feature type="region of interest" description="Disordered" evidence="1">
    <location>
        <begin position="148"/>
        <end position="201"/>
    </location>
</feature>
<organism evidence="3 4">
    <name type="scientific">Coemansia aciculifera</name>
    <dbReference type="NCBI Taxonomy" id="417176"/>
    <lineage>
        <taxon>Eukaryota</taxon>
        <taxon>Fungi</taxon>
        <taxon>Fungi incertae sedis</taxon>
        <taxon>Zoopagomycota</taxon>
        <taxon>Kickxellomycotina</taxon>
        <taxon>Kickxellomycetes</taxon>
        <taxon>Kickxellales</taxon>
        <taxon>Kickxellaceae</taxon>
        <taxon>Coemansia</taxon>
    </lineage>
</organism>
<gene>
    <name evidence="3" type="ORF">GGH94_001551</name>
</gene>
<feature type="transmembrane region" description="Helical" evidence="2">
    <location>
        <begin position="84"/>
        <end position="107"/>
    </location>
</feature>
<feature type="compositionally biased region" description="Pro residues" evidence="1">
    <location>
        <begin position="160"/>
        <end position="173"/>
    </location>
</feature>
<dbReference type="AlphaFoldDB" id="A0A9W8M6B0"/>
<sequence>MSPQQEVSPQEVSPQQVSPPKVDAANVKRIRKARAWFITLIVLTVLIFLANIALCGYYAYRAAYNSSSSYYYYGSYYYYNSNFYIWRAGVCGGVALISICVLIFYIVRYRRTMRKLRDPSQYTTQGVTYVYQSNGAPVFYPPPGVQWQHPQQQGYAGAPYPQPAYGAPPPGQQPNPNFGYQPQQFPQPMQQQQPPANSSQL</sequence>
<comment type="caution">
    <text evidence="3">The sequence shown here is derived from an EMBL/GenBank/DDBJ whole genome shotgun (WGS) entry which is preliminary data.</text>
</comment>
<keyword evidence="4" id="KW-1185">Reference proteome</keyword>
<protein>
    <submittedName>
        <fullName evidence="3">Uncharacterized protein</fullName>
    </submittedName>
</protein>
<evidence type="ECO:0000256" key="1">
    <source>
        <dbReference type="SAM" id="MobiDB-lite"/>
    </source>
</evidence>
<evidence type="ECO:0000313" key="3">
    <source>
        <dbReference type="EMBL" id="KAJ2866432.1"/>
    </source>
</evidence>
<feature type="transmembrane region" description="Helical" evidence="2">
    <location>
        <begin position="35"/>
        <end position="60"/>
    </location>
</feature>